<organism evidence="1 2">
    <name type="scientific">Nocardia cyriacigeorgica</name>
    <dbReference type="NCBI Taxonomy" id="135487"/>
    <lineage>
        <taxon>Bacteria</taxon>
        <taxon>Bacillati</taxon>
        <taxon>Actinomycetota</taxon>
        <taxon>Actinomycetes</taxon>
        <taxon>Mycobacteriales</taxon>
        <taxon>Nocardiaceae</taxon>
        <taxon>Nocardia</taxon>
    </lineage>
</organism>
<gene>
    <name evidence="1" type="ORF">FEK34_07425</name>
</gene>
<name>A0A5R8NUC1_9NOCA</name>
<proteinExistence type="predicted"/>
<dbReference type="EMBL" id="VBUT01000003">
    <property type="protein sequence ID" value="TLF79226.1"/>
    <property type="molecule type" value="Genomic_DNA"/>
</dbReference>
<dbReference type="RefSeq" id="WP_138447129.1">
    <property type="nucleotide sequence ID" value="NZ_VBUT01000003.1"/>
</dbReference>
<accession>A0A5R8NUC1</accession>
<evidence type="ECO:0000313" key="2">
    <source>
        <dbReference type="Proteomes" id="UP000306378"/>
    </source>
</evidence>
<reference evidence="1 2" key="1">
    <citation type="submission" date="2019-05" db="EMBL/GenBank/DDBJ databases">
        <title>Genomes sequences of two Nocardia cyriacigeorgica environmental isolates, type strains Nocardia asteroides ATCC 19247 and Nocardia cyriacigeorgica DSM 44484.</title>
        <authorList>
            <person name="Vautrin F."/>
            <person name="Bergeron E."/>
            <person name="Dubost A."/>
            <person name="Abrouk D."/>
            <person name="Rodriguez Nava V."/>
            <person name="Pujic P."/>
        </authorList>
    </citation>
    <scope>NUCLEOTIDE SEQUENCE [LARGE SCALE GENOMIC DNA]</scope>
    <source>
        <strain evidence="1 2">EML 446</strain>
    </source>
</reference>
<protein>
    <submittedName>
        <fullName evidence="1">Uncharacterized protein</fullName>
    </submittedName>
</protein>
<dbReference type="AlphaFoldDB" id="A0A5R8NUC1"/>
<evidence type="ECO:0000313" key="1">
    <source>
        <dbReference type="EMBL" id="TLF79226.1"/>
    </source>
</evidence>
<sequence length="250" mass="27005">MSLRTRTCTDVDLPPFPQLWARWAAMSAAFAASGSQWGPRMLPSLAWFESSGNSGSTLYALPGGRAVLSGGVWTSDALRFDDDAPPPVHPEPPDWAVDPMLNPHADTGLTAFCYWWDAGRWCRADSPSVAQSASALPGLWTTDSVAELITCLATGRPNDEQRAHAITLICAAEIGAVTHDTVANVFGDNDIFDLDAAMDQFEMAGLTAHQTATRAVTQCLRGPATPRFSTGSPQLRRVRIRWPRPALGDR</sequence>
<dbReference type="Proteomes" id="UP000306378">
    <property type="component" value="Unassembled WGS sequence"/>
</dbReference>
<comment type="caution">
    <text evidence="1">The sequence shown here is derived from an EMBL/GenBank/DDBJ whole genome shotgun (WGS) entry which is preliminary data.</text>
</comment>